<comment type="caution">
    <text evidence="1">The sequence shown here is derived from an EMBL/GenBank/DDBJ whole genome shotgun (WGS) entry which is preliminary data.</text>
</comment>
<evidence type="ECO:0000313" key="1">
    <source>
        <dbReference type="EMBL" id="MBB4040962.1"/>
    </source>
</evidence>
<organism evidence="1 2">
    <name type="scientific">Microvirga flocculans</name>
    <dbReference type="NCBI Taxonomy" id="217168"/>
    <lineage>
        <taxon>Bacteria</taxon>
        <taxon>Pseudomonadati</taxon>
        <taxon>Pseudomonadota</taxon>
        <taxon>Alphaproteobacteria</taxon>
        <taxon>Hyphomicrobiales</taxon>
        <taxon>Methylobacteriaceae</taxon>
        <taxon>Microvirga</taxon>
    </lineage>
</organism>
<sequence length="71" mass="7179">MNDALLKEGSIGSTSKVKIHFSRPMLQGVPAAGKGARAGVSGNAQAKALPQVSAAGLEARLNAGVCQYVQT</sequence>
<keyword evidence="2" id="KW-1185">Reference proteome</keyword>
<evidence type="ECO:0000313" key="2">
    <source>
        <dbReference type="Proteomes" id="UP000519439"/>
    </source>
</evidence>
<accession>A0A7W6IGC3</accession>
<proteinExistence type="predicted"/>
<dbReference type="EMBL" id="JACIDC010000008">
    <property type="protein sequence ID" value="MBB4040962.1"/>
    <property type="molecule type" value="Genomic_DNA"/>
</dbReference>
<reference evidence="1 2" key="1">
    <citation type="submission" date="2020-08" db="EMBL/GenBank/DDBJ databases">
        <title>Genomic Encyclopedia of Type Strains, Phase IV (KMG-IV): sequencing the most valuable type-strain genomes for metagenomic binning, comparative biology and taxonomic classification.</title>
        <authorList>
            <person name="Goeker M."/>
        </authorList>
    </citation>
    <scope>NUCLEOTIDE SEQUENCE [LARGE SCALE GENOMIC DNA]</scope>
    <source>
        <strain evidence="1 2">DSM 15743</strain>
    </source>
</reference>
<dbReference type="RefSeq" id="WP_154664213.1">
    <property type="nucleotide sequence ID" value="NZ_JACIDC010000008.1"/>
</dbReference>
<protein>
    <submittedName>
        <fullName evidence="1">Uncharacterized protein</fullName>
    </submittedName>
</protein>
<name>A0A7W6IGC3_9HYPH</name>
<gene>
    <name evidence="1" type="ORF">GGR34_002621</name>
</gene>
<dbReference type="AlphaFoldDB" id="A0A7W6IGC3"/>
<dbReference type="Proteomes" id="UP000519439">
    <property type="component" value="Unassembled WGS sequence"/>
</dbReference>